<name>A0ACB7YSY7_9ERIC</name>
<keyword evidence="2" id="KW-1185">Reference proteome</keyword>
<proteinExistence type="predicted"/>
<dbReference type="EMBL" id="CM037153">
    <property type="protein sequence ID" value="KAH7856319.1"/>
    <property type="molecule type" value="Genomic_DNA"/>
</dbReference>
<protein>
    <submittedName>
        <fullName evidence="1">Uncharacterized protein</fullName>
    </submittedName>
</protein>
<reference evidence="1 2" key="1">
    <citation type="journal article" date="2021" name="Hortic Res">
        <title>High-quality reference genome and annotation aids understanding of berry development for evergreen blueberry (Vaccinium darrowii).</title>
        <authorList>
            <person name="Yu J."/>
            <person name="Hulse-Kemp A.M."/>
            <person name="Babiker E."/>
            <person name="Staton M."/>
        </authorList>
    </citation>
    <scope>NUCLEOTIDE SEQUENCE [LARGE SCALE GENOMIC DNA]</scope>
    <source>
        <strain evidence="2">cv. NJ 8807/NJ 8810</strain>
        <tissue evidence="1">Young leaf</tissue>
    </source>
</reference>
<organism evidence="1 2">
    <name type="scientific">Vaccinium darrowii</name>
    <dbReference type="NCBI Taxonomy" id="229202"/>
    <lineage>
        <taxon>Eukaryota</taxon>
        <taxon>Viridiplantae</taxon>
        <taxon>Streptophyta</taxon>
        <taxon>Embryophyta</taxon>
        <taxon>Tracheophyta</taxon>
        <taxon>Spermatophyta</taxon>
        <taxon>Magnoliopsida</taxon>
        <taxon>eudicotyledons</taxon>
        <taxon>Gunneridae</taxon>
        <taxon>Pentapetalae</taxon>
        <taxon>asterids</taxon>
        <taxon>Ericales</taxon>
        <taxon>Ericaceae</taxon>
        <taxon>Vaccinioideae</taxon>
        <taxon>Vaccinieae</taxon>
        <taxon>Vaccinium</taxon>
    </lineage>
</organism>
<gene>
    <name evidence="1" type="ORF">Vadar_000004</name>
</gene>
<comment type="caution">
    <text evidence="1">The sequence shown here is derived from an EMBL/GenBank/DDBJ whole genome shotgun (WGS) entry which is preliminary data.</text>
</comment>
<accession>A0ACB7YSY7</accession>
<dbReference type="Proteomes" id="UP000828048">
    <property type="component" value="Chromosome 3"/>
</dbReference>
<evidence type="ECO:0000313" key="2">
    <source>
        <dbReference type="Proteomes" id="UP000828048"/>
    </source>
</evidence>
<evidence type="ECO:0000313" key="1">
    <source>
        <dbReference type="EMBL" id="KAH7856319.1"/>
    </source>
</evidence>
<sequence length="106" mass="11158">MYDNLGAQPGLPRPPLLPQPNPFGNAFAGAGSGLISGLGAYGEKILGSSSDHVQSNVLATKNTRLKRKKIAAPFQNNDARLVDKVAIQQLMKTDGLEEELANPCSG</sequence>